<evidence type="ECO:0000256" key="3">
    <source>
        <dbReference type="ARBA" id="ARBA00022723"/>
    </source>
</evidence>
<dbReference type="CDD" id="cd15554">
    <property type="entry name" value="PHD_PHF2_like"/>
    <property type="match status" value="1"/>
</dbReference>
<dbReference type="AlphaFoldDB" id="A7S9X9"/>
<evidence type="ECO:0000256" key="12">
    <source>
        <dbReference type="ARBA" id="ARBA00023242"/>
    </source>
</evidence>
<keyword evidence="11" id="KW-0804">Transcription</keyword>
<keyword evidence="6" id="KW-0156">Chromatin regulator</keyword>
<keyword evidence="9" id="KW-0408">Iron</keyword>
<dbReference type="PROSITE" id="PS01359">
    <property type="entry name" value="ZF_PHD_1"/>
    <property type="match status" value="1"/>
</dbReference>
<dbReference type="Pfam" id="PF02373">
    <property type="entry name" value="JmjC"/>
    <property type="match status" value="1"/>
</dbReference>
<keyword evidence="12" id="KW-0539">Nucleus</keyword>
<dbReference type="OMA" id="SVYYTVC"/>
<keyword evidence="10" id="KW-0805">Transcription regulation</keyword>
<evidence type="ECO:0000313" key="16">
    <source>
        <dbReference type="EMBL" id="EDO39503.1"/>
    </source>
</evidence>
<dbReference type="HOGENOM" id="CLU_003540_6_0_1"/>
<dbReference type="PANTHER" id="PTHR23123">
    <property type="entry name" value="PHD/F-BOX CONTAINING PROTEIN"/>
    <property type="match status" value="1"/>
</dbReference>
<keyword evidence="7" id="KW-0223">Dioxygenase</keyword>
<evidence type="ECO:0000256" key="8">
    <source>
        <dbReference type="ARBA" id="ARBA00023002"/>
    </source>
</evidence>
<protein>
    <submittedName>
        <fullName evidence="16">Uncharacterized protein</fullName>
    </submittedName>
</protein>
<comment type="similarity">
    <text evidence="2">Belongs to the JHDM1 histone demethylase family. JHDM1D subfamily.</text>
</comment>
<dbReference type="Gene3D" id="1.20.58.1360">
    <property type="match status" value="1"/>
</dbReference>
<dbReference type="GO" id="GO:0006338">
    <property type="term" value="P:chromatin remodeling"/>
    <property type="evidence" value="ECO:0000318"/>
    <property type="project" value="GO_Central"/>
</dbReference>
<gene>
    <name evidence="16" type="ORF">NEMVEDRAFT_v1g110445</name>
</gene>
<dbReference type="STRING" id="45351.A7S9X9"/>
<feature type="domain" description="JmjC" evidence="15">
    <location>
        <begin position="199"/>
        <end position="359"/>
    </location>
</feature>
<keyword evidence="5" id="KW-0862">Zinc</keyword>
<dbReference type="SMART" id="SM00249">
    <property type="entry name" value="PHD"/>
    <property type="match status" value="1"/>
</dbReference>
<dbReference type="SMART" id="SM00558">
    <property type="entry name" value="JmjC"/>
    <property type="match status" value="1"/>
</dbReference>
<dbReference type="InterPro" id="IPR050690">
    <property type="entry name" value="JHDM1_Histone_Demethylase"/>
</dbReference>
<keyword evidence="3" id="KW-0479">Metal-binding</keyword>
<evidence type="ECO:0000256" key="7">
    <source>
        <dbReference type="ARBA" id="ARBA00022964"/>
    </source>
</evidence>
<keyword evidence="17" id="KW-1185">Reference proteome</keyword>
<keyword evidence="4 13" id="KW-0863">Zinc-finger</keyword>
<dbReference type="InterPro" id="IPR019786">
    <property type="entry name" value="Zinc_finger_PHD-type_CS"/>
</dbReference>
<evidence type="ECO:0000256" key="2">
    <source>
        <dbReference type="ARBA" id="ARBA00006942"/>
    </source>
</evidence>
<evidence type="ECO:0000256" key="1">
    <source>
        <dbReference type="ARBA" id="ARBA00004123"/>
    </source>
</evidence>
<organism evidence="16 17">
    <name type="scientific">Nematostella vectensis</name>
    <name type="common">Starlet sea anemone</name>
    <dbReference type="NCBI Taxonomy" id="45351"/>
    <lineage>
        <taxon>Eukaryota</taxon>
        <taxon>Metazoa</taxon>
        <taxon>Cnidaria</taxon>
        <taxon>Anthozoa</taxon>
        <taxon>Hexacorallia</taxon>
        <taxon>Actiniaria</taxon>
        <taxon>Edwardsiidae</taxon>
        <taxon>Nematostella</taxon>
    </lineage>
</organism>
<evidence type="ECO:0000256" key="9">
    <source>
        <dbReference type="ARBA" id="ARBA00023004"/>
    </source>
</evidence>
<dbReference type="PROSITE" id="PS50016">
    <property type="entry name" value="ZF_PHD_2"/>
    <property type="match status" value="1"/>
</dbReference>
<dbReference type="PhylomeDB" id="A7S9X9"/>
<dbReference type="FunFam" id="3.30.40.10:FF:000193">
    <property type="entry name" value="lysine-specific demethylase PHF2 isoform X1"/>
    <property type="match status" value="1"/>
</dbReference>
<dbReference type="InterPro" id="IPR001965">
    <property type="entry name" value="Znf_PHD"/>
</dbReference>
<proteinExistence type="inferred from homology"/>
<dbReference type="Pfam" id="PF00628">
    <property type="entry name" value="PHD"/>
    <property type="match status" value="1"/>
</dbReference>
<accession>A7S9X9</accession>
<dbReference type="Gene3D" id="2.60.120.650">
    <property type="entry name" value="Cupin"/>
    <property type="match status" value="1"/>
</dbReference>
<evidence type="ECO:0000256" key="4">
    <source>
        <dbReference type="ARBA" id="ARBA00022771"/>
    </source>
</evidence>
<evidence type="ECO:0000256" key="13">
    <source>
        <dbReference type="PROSITE-ProRule" id="PRU00146"/>
    </source>
</evidence>
<dbReference type="Proteomes" id="UP000001593">
    <property type="component" value="Unassembled WGS sequence"/>
</dbReference>
<keyword evidence="8" id="KW-0560">Oxidoreductase</keyword>
<dbReference type="PROSITE" id="PS51184">
    <property type="entry name" value="JMJC"/>
    <property type="match status" value="1"/>
</dbReference>
<dbReference type="InterPro" id="IPR003347">
    <property type="entry name" value="JmjC_dom"/>
</dbReference>
<dbReference type="GO" id="GO:0032452">
    <property type="term" value="F:histone demethylase activity"/>
    <property type="evidence" value="ECO:0000318"/>
    <property type="project" value="GO_Central"/>
</dbReference>
<evidence type="ECO:0000313" key="17">
    <source>
        <dbReference type="Proteomes" id="UP000001593"/>
    </source>
</evidence>
<dbReference type="InterPro" id="IPR011011">
    <property type="entry name" value="Znf_FYVE_PHD"/>
</dbReference>
<dbReference type="InterPro" id="IPR019787">
    <property type="entry name" value="Znf_PHD-finger"/>
</dbReference>
<dbReference type="EMBL" id="DS469606">
    <property type="protein sequence ID" value="EDO39503.1"/>
    <property type="molecule type" value="Genomic_DNA"/>
</dbReference>
<evidence type="ECO:0000259" key="14">
    <source>
        <dbReference type="PROSITE" id="PS50016"/>
    </source>
</evidence>
<reference evidence="16 17" key="1">
    <citation type="journal article" date="2007" name="Science">
        <title>Sea anemone genome reveals ancestral eumetazoan gene repertoire and genomic organization.</title>
        <authorList>
            <person name="Putnam N.H."/>
            <person name="Srivastava M."/>
            <person name="Hellsten U."/>
            <person name="Dirks B."/>
            <person name="Chapman J."/>
            <person name="Salamov A."/>
            <person name="Terry A."/>
            <person name="Shapiro H."/>
            <person name="Lindquist E."/>
            <person name="Kapitonov V.V."/>
            <person name="Jurka J."/>
            <person name="Genikhovich G."/>
            <person name="Grigoriev I.V."/>
            <person name="Lucas S.M."/>
            <person name="Steele R.E."/>
            <person name="Finnerty J.R."/>
            <person name="Technau U."/>
            <person name="Martindale M.Q."/>
            <person name="Rokhsar D.S."/>
        </authorList>
    </citation>
    <scope>NUCLEOTIDE SEQUENCE [LARGE SCALE GENOMIC DNA]</scope>
    <source>
        <strain evidence="17">CH2 X CH6</strain>
    </source>
</reference>
<dbReference type="GO" id="GO:0003712">
    <property type="term" value="F:transcription coregulator activity"/>
    <property type="evidence" value="ECO:0000318"/>
    <property type="project" value="GO_Central"/>
</dbReference>
<comment type="subcellular location">
    <subcellularLocation>
        <location evidence="1">Nucleus</location>
    </subcellularLocation>
</comment>
<dbReference type="eggNOG" id="KOG1633">
    <property type="taxonomic scope" value="Eukaryota"/>
</dbReference>
<evidence type="ECO:0000256" key="5">
    <source>
        <dbReference type="ARBA" id="ARBA00022833"/>
    </source>
</evidence>
<dbReference type="SUPFAM" id="SSF57903">
    <property type="entry name" value="FYVE/PHD zinc finger"/>
    <property type="match status" value="1"/>
</dbReference>
<evidence type="ECO:0000256" key="10">
    <source>
        <dbReference type="ARBA" id="ARBA00023015"/>
    </source>
</evidence>
<dbReference type="GO" id="GO:0006357">
    <property type="term" value="P:regulation of transcription by RNA polymerase II"/>
    <property type="evidence" value="ECO:0000318"/>
    <property type="project" value="GO_Central"/>
</dbReference>
<evidence type="ECO:0000259" key="15">
    <source>
        <dbReference type="PROSITE" id="PS51184"/>
    </source>
</evidence>
<sequence length="446" mass="52118">MADHQEQYCICRRPYEPEEFMIQCDSCQDWFHGSCVGIEEYQASDIERYHCPSCAELYGPLTLKKRRNWHRHDYSELDDGSKAIQTGTVLFINTLKTKKFGSPKESVIEVHGRDLTVDYFERNGFQKPLLIDKTDGLNIVVPKPGFDIPDVEKYVGSMRELDVIDVCKQEDIKMRMREWTEYYMNPVRKKTLNVISLEFSNTPMSSLVHVPAIVKELDWANHVWPTDLPEDSPHKKPYVQKYCLMSVSNCYTDFHVDFGGTSVWYHVFKGEKVFYFVEPTPANLEKYHQWVMSSTQSEIFFGDMVKKCYKVQIKQGQTLFIPTGWIHAVYTPVDSLVFGGNFLHSFNIGLQLEIYDLELKLKTPNKFQHPFYETINWFAAVFLLDKLKGIQEIGGRPPQYLVKGMQDLVEYLKKWTHHKFYIPEGIQPGKLIRSINKELKKAEVRN</sequence>
<dbReference type="Pfam" id="PF17811">
    <property type="entry name" value="JHD"/>
    <property type="match status" value="1"/>
</dbReference>
<feature type="domain" description="PHD-type" evidence="14">
    <location>
        <begin position="6"/>
        <end position="57"/>
    </location>
</feature>
<dbReference type="GO" id="GO:0005634">
    <property type="term" value="C:nucleus"/>
    <property type="evidence" value="ECO:0007669"/>
    <property type="project" value="UniProtKB-SubCell"/>
</dbReference>
<dbReference type="SUPFAM" id="SSF51197">
    <property type="entry name" value="Clavaminate synthase-like"/>
    <property type="match status" value="1"/>
</dbReference>
<dbReference type="InParanoid" id="A7S9X9"/>
<evidence type="ECO:0000256" key="6">
    <source>
        <dbReference type="ARBA" id="ARBA00022853"/>
    </source>
</evidence>
<evidence type="ECO:0000256" key="11">
    <source>
        <dbReference type="ARBA" id="ARBA00023163"/>
    </source>
</evidence>
<dbReference type="GO" id="GO:0051213">
    <property type="term" value="F:dioxygenase activity"/>
    <property type="evidence" value="ECO:0007669"/>
    <property type="project" value="UniProtKB-KW"/>
</dbReference>
<dbReference type="InterPro" id="IPR041070">
    <property type="entry name" value="JHD"/>
</dbReference>
<name>A7S9X9_NEMVE</name>
<dbReference type="GO" id="GO:0008270">
    <property type="term" value="F:zinc ion binding"/>
    <property type="evidence" value="ECO:0007669"/>
    <property type="project" value="UniProtKB-KW"/>
</dbReference>